<feature type="domain" description="HhH-GPD" evidence="14">
    <location>
        <begin position="127"/>
        <end position="294"/>
    </location>
</feature>
<dbReference type="Gene3D" id="3.30.310.40">
    <property type="match status" value="1"/>
</dbReference>
<evidence type="ECO:0000256" key="1">
    <source>
        <dbReference type="ARBA" id="ARBA00004123"/>
    </source>
</evidence>
<dbReference type="Proteomes" id="UP001153636">
    <property type="component" value="Chromosome 5"/>
</dbReference>
<dbReference type="GO" id="GO:0006285">
    <property type="term" value="P:base-excision repair, AP site formation"/>
    <property type="evidence" value="ECO:0007669"/>
    <property type="project" value="TreeGrafter"/>
</dbReference>
<dbReference type="PANTHER" id="PTHR10242:SF2">
    <property type="entry name" value="N-GLYCOSYLASE_DNA LYASE"/>
    <property type="match status" value="1"/>
</dbReference>
<evidence type="ECO:0000256" key="2">
    <source>
        <dbReference type="ARBA" id="ARBA00010679"/>
    </source>
</evidence>
<dbReference type="SUPFAM" id="SSF55945">
    <property type="entry name" value="TATA-box binding protein-like"/>
    <property type="match status" value="1"/>
</dbReference>
<reference evidence="15" key="1">
    <citation type="submission" date="2022-01" db="EMBL/GenBank/DDBJ databases">
        <authorList>
            <person name="King R."/>
        </authorList>
    </citation>
    <scope>NUCLEOTIDE SEQUENCE</scope>
</reference>
<dbReference type="Gene3D" id="1.10.340.30">
    <property type="entry name" value="Hypothetical protein, domain 2"/>
    <property type="match status" value="1"/>
</dbReference>
<keyword evidence="7" id="KW-0456">Lyase</keyword>
<dbReference type="EC" id="4.2.99.18" evidence="3"/>
<evidence type="ECO:0000313" key="16">
    <source>
        <dbReference type="Proteomes" id="UP001153636"/>
    </source>
</evidence>
<dbReference type="GO" id="GO:0003684">
    <property type="term" value="F:damaged DNA binding"/>
    <property type="evidence" value="ECO:0007669"/>
    <property type="project" value="InterPro"/>
</dbReference>
<dbReference type="FunFam" id="1.10.340.30:FF:000006">
    <property type="entry name" value="N-glycosylase/DNA lyase isoform X2"/>
    <property type="match status" value="1"/>
</dbReference>
<dbReference type="GO" id="GO:0005634">
    <property type="term" value="C:nucleus"/>
    <property type="evidence" value="ECO:0007669"/>
    <property type="project" value="UniProtKB-SubCell"/>
</dbReference>
<evidence type="ECO:0000256" key="11">
    <source>
        <dbReference type="ARBA" id="ARBA00025652"/>
    </source>
</evidence>
<evidence type="ECO:0000256" key="5">
    <source>
        <dbReference type="ARBA" id="ARBA00022801"/>
    </source>
</evidence>
<dbReference type="InterPro" id="IPR012904">
    <property type="entry name" value="OGG_N"/>
</dbReference>
<dbReference type="InterPro" id="IPR023170">
    <property type="entry name" value="HhH_base_excis_C"/>
</dbReference>
<name>A0A9P0CZY5_9CUCU</name>
<dbReference type="PANTHER" id="PTHR10242">
    <property type="entry name" value="8-OXOGUANINE DNA GLYCOSYLASE"/>
    <property type="match status" value="1"/>
</dbReference>
<evidence type="ECO:0000259" key="14">
    <source>
        <dbReference type="SMART" id="SM00478"/>
    </source>
</evidence>
<dbReference type="Pfam" id="PF00730">
    <property type="entry name" value="HhH-GPD"/>
    <property type="match status" value="1"/>
</dbReference>
<dbReference type="CDD" id="cd00056">
    <property type="entry name" value="ENDO3c"/>
    <property type="match status" value="1"/>
</dbReference>
<evidence type="ECO:0000256" key="6">
    <source>
        <dbReference type="ARBA" id="ARBA00023204"/>
    </source>
</evidence>
<comment type="subcellular location">
    <subcellularLocation>
        <location evidence="1">Nucleus</location>
    </subcellularLocation>
</comment>
<keyword evidence="5" id="KW-0378">Hydrolase</keyword>
<evidence type="ECO:0000256" key="12">
    <source>
        <dbReference type="ARBA" id="ARBA00044632"/>
    </source>
</evidence>
<protein>
    <recommendedName>
        <fullName evidence="13">N-glycosylase/DNA lyase</fullName>
        <ecNumber evidence="3">4.2.99.18</ecNumber>
    </recommendedName>
</protein>
<dbReference type="OrthoDB" id="238681at2759"/>
<dbReference type="SUPFAM" id="SSF48150">
    <property type="entry name" value="DNA-glycosylase"/>
    <property type="match status" value="1"/>
</dbReference>
<dbReference type="Gene3D" id="1.10.1670.10">
    <property type="entry name" value="Helix-hairpin-Helix base-excision DNA repair enzymes (C-terminal)"/>
    <property type="match status" value="1"/>
</dbReference>
<gene>
    <name evidence="15" type="ORF">PSYICH_LOCUS10999</name>
</gene>
<evidence type="ECO:0000256" key="8">
    <source>
        <dbReference type="ARBA" id="ARBA00023242"/>
    </source>
</evidence>
<dbReference type="AlphaFoldDB" id="A0A9P0CZY5"/>
<comment type="function">
    <text evidence="11">DNA repair enzyme that incises DNA at 8-oxoG residues. Excises 7,8-dihydro-8-oxoguanine and 2,6-diamino-4-hydroxy-5-N-methylformamidopyrimidine (FAPY) from damaged DNA. Has a beta-lyase activity that nicks DNA 3' to the lesion.</text>
</comment>
<evidence type="ECO:0000313" key="15">
    <source>
        <dbReference type="EMBL" id="CAH1111389.1"/>
    </source>
</evidence>
<keyword evidence="4" id="KW-0227">DNA damage</keyword>
<sequence>MKNSWFKLVCNKTELQLVGTLNGGQSFRWKKHPQNNDQWIGVFSKKVWILKQEENCILYQVLEKSENQDENHYNLLLKTYFQLDLNLAKYYSEWSECDRYFKDAAKQFYGIRILKQDLTENIFSFICSSNNHISRISSMVEKLAKFYGEEICEYEGEMYYSFPDVASLAQDSVEDKLKANGFGYRSKYISKSAQHISNEGGENWLAKLRDMEYADAKKTLMKLTGVGAKVADCISLMSLGHLGSVPVDTHVYQIAKRLYMPKLPNNKTVTEKVYNEIGDHFRQLYGPLAGWAHTVLFCADLKKFQGNNVDSEEINSTTKKKKKSK</sequence>
<evidence type="ECO:0000256" key="3">
    <source>
        <dbReference type="ARBA" id="ARBA00012720"/>
    </source>
</evidence>
<dbReference type="GO" id="GO:0006289">
    <property type="term" value="P:nucleotide-excision repair"/>
    <property type="evidence" value="ECO:0007669"/>
    <property type="project" value="InterPro"/>
</dbReference>
<keyword evidence="16" id="KW-1185">Reference proteome</keyword>
<evidence type="ECO:0000256" key="4">
    <source>
        <dbReference type="ARBA" id="ARBA00022763"/>
    </source>
</evidence>
<comment type="catalytic activity">
    <reaction evidence="12">
        <text>2'-deoxyribonucleotide-(2'-deoxyribose 5'-phosphate)-2'-deoxyribonucleotide-DNA = a 3'-end 2'-deoxyribonucleotide-(2,3-dehydro-2,3-deoxyribose 5'-phosphate)-DNA + a 5'-end 5'-phospho-2'-deoxyribonucleoside-DNA + H(+)</text>
        <dbReference type="Rhea" id="RHEA:66592"/>
        <dbReference type="Rhea" id="RHEA-COMP:13180"/>
        <dbReference type="Rhea" id="RHEA-COMP:16897"/>
        <dbReference type="Rhea" id="RHEA-COMP:17067"/>
        <dbReference type="ChEBI" id="CHEBI:15378"/>
        <dbReference type="ChEBI" id="CHEBI:136412"/>
        <dbReference type="ChEBI" id="CHEBI:157695"/>
        <dbReference type="ChEBI" id="CHEBI:167181"/>
        <dbReference type="EC" id="4.2.99.18"/>
    </reaction>
</comment>
<comment type="similarity">
    <text evidence="2">Belongs to the type-1 OGG1 family.</text>
</comment>
<dbReference type="GO" id="GO:0140078">
    <property type="term" value="F:class I DNA-(apurinic or apyrimidinic site) endonuclease activity"/>
    <property type="evidence" value="ECO:0007669"/>
    <property type="project" value="UniProtKB-EC"/>
</dbReference>
<accession>A0A9P0CZY5</accession>
<dbReference type="SMART" id="SM00478">
    <property type="entry name" value="ENDO3c"/>
    <property type="match status" value="1"/>
</dbReference>
<organism evidence="15 16">
    <name type="scientific">Psylliodes chrysocephalus</name>
    <dbReference type="NCBI Taxonomy" id="3402493"/>
    <lineage>
        <taxon>Eukaryota</taxon>
        <taxon>Metazoa</taxon>
        <taxon>Ecdysozoa</taxon>
        <taxon>Arthropoda</taxon>
        <taxon>Hexapoda</taxon>
        <taxon>Insecta</taxon>
        <taxon>Pterygota</taxon>
        <taxon>Neoptera</taxon>
        <taxon>Endopterygota</taxon>
        <taxon>Coleoptera</taxon>
        <taxon>Polyphaga</taxon>
        <taxon>Cucujiformia</taxon>
        <taxon>Chrysomeloidea</taxon>
        <taxon>Chrysomelidae</taxon>
        <taxon>Galerucinae</taxon>
        <taxon>Alticini</taxon>
        <taxon>Psylliodes</taxon>
    </lineage>
</organism>
<dbReference type="GO" id="GO:0034039">
    <property type="term" value="F:8-oxo-7,8-dihydroguanine DNA N-glycosylase activity"/>
    <property type="evidence" value="ECO:0007669"/>
    <property type="project" value="TreeGrafter"/>
</dbReference>
<evidence type="ECO:0000256" key="7">
    <source>
        <dbReference type="ARBA" id="ARBA00023239"/>
    </source>
</evidence>
<dbReference type="FunFam" id="1.10.1670.10:FF:000005">
    <property type="entry name" value="N-glycosylase/DNA lyase OGG1"/>
    <property type="match status" value="1"/>
</dbReference>
<keyword evidence="8" id="KW-0539">Nucleus</keyword>
<dbReference type="InterPro" id="IPR052054">
    <property type="entry name" value="Oxidative_DNA_repair_enzyme"/>
</dbReference>
<proteinExistence type="inferred from homology"/>
<dbReference type="InterPro" id="IPR011257">
    <property type="entry name" value="DNA_glycosylase"/>
</dbReference>
<dbReference type="EMBL" id="OV651817">
    <property type="protein sequence ID" value="CAH1111389.1"/>
    <property type="molecule type" value="Genomic_DNA"/>
</dbReference>
<keyword evidence="10" id="KW-0326">Glycosidase</keyword>
<evidence type="ECO:0000256" key="13">
    <source>
        <dbReference type="ARBA" id="ARBA00073127"/>
    </source>
</evidence>
<dbReference type="Pfam" id="PF07934">
    <property type="entry name" value="OGG_N"/>
    <property type="match status" value="1"/>
</dbReference>
<keyword evidence="6" id="KW-0234">DNA repair</keyword>
<evidence type="ECO:0000256" key="10">
    <source>
        <dbReference type="ARBA" id="ARBA00023295"/>
    </source>
</evidence>
<keyword evidence="9" id="KW-0511">Multifunctional enzyme</keyword>
<evidence type="ECO:0000256" key="9">
    <source>
        <dbReference type="ARBA" id="ARBA00023268"/>
    </source>
</evidence>
<dbReference type="InterPro" id="IPR003265">
    <property type="entry name" value="HhH-GPD_domain"/>
</dbReference>